<dbReference type="AlphaFoldDB" id="A0A6I4V4L4"/>
<keyword evidence="1" id="KW-0732">Signal</keyword>
<evidence type="ECO:0000313" key="2">
    <source>
        <dbReference type="EMBL" id="MXP48311.1"/>
    </source>
</evidence>
<gene>
    <name evidence="2" type="ORF">GRI43_13020</name>
</gene>
<dbReference type="Proteomes" id="UP000471435">
    <property type="component" value="Unassembled WGS sequence"/>
</dbReference>
<sequence>MRHILVLPAAAIGFALCAQGAAAQTAPAEGEVTILGQVADRCLFTLPSKIIDLGELSLPGTDGSAGRLDPAKVNGATETLEGWCNGTAATMTVEALPISNITFTAAPPAGFDSTVNYTATATANSVDGSDGSASPGAGTPVSVGMFAGTIPVVLSAASTPGGGIMVAGDYQGLVKVTLAPNVTTGGTQ</sequence>
<reference evidence="2 3" key="1">
    <citation type="submission" date="2019-12" db="EMBL/GenBank/DDBJ databases">
        <title>Genomic-based taxomic classification of the family Erythrobacteraceae.</title>
        <authorList>
            <person name="Xu L."/>
        </authorList>
    </citation>
    <scope>NUCLEOTIDE SEQUENCE [LARGE SCALE GENOMIC DNA]</scope>
    <source>
        <strain evidence="2 3">SW-109</strain>
    </source>
</reference>
<feature type="chain" id="PRO_5026068042" evidence="1">
    <location>
        <begin position="24"/>
        <end position="188"/>
    </location>
</feature>
<keyword evidence="3" id="KW-1185">Reference proteome</keyword>
<accession>A0A6I4V4L4</accession>
<dbReference type="EMBL" id="WTYP01000002">
    <property type="protein sequence ID" value="MXP48311.1"/>
    <property type="molecule type" value="Genomic_DNA"/>
</dbReference>
<name>A0A6I4V4L4_9SPHN</name>
<evidence type="ECO:0000313" key="3">
    <source>
        <dbReference type="Proteomes" id="UP000471435"/>
    </source>
</evidence>
<comment type="caution">
    <text evidence="2">The sequence shown here is derived from an EMBL/GenBank/DDBJ whole genome shotgun (WGS) entry which is preliminary data.</text>
</comment>
<dbReference type="OrthoDB" id="7189461at2"/>
<evidence type="ECO:0000256" key="1">
    <source>
        <dbReference type="SAM" id="SignalP"/>
    </source>
</evidence>
<organism evidence="2 3">
    <name type="scientific">Pontixanthobacter luteolus</name>
    <dbReference type="NCBI Taxonomy" id="295089"/>
    <lineage>
        <taxon>Bacteria</taxon>
        <taxon>Pseudomonadati</taxon>
        <taxon>Pseudomonadota</taxon>
        <taxon>Alphaproteobacteria</taxon>
        <taxon>Sphingomonadales</taxon>
        <taxon>Erythrobacteraceae</taxon>
        <taxon>Pontixanthobacter</taxon>
    </lineage>
</organism>
<feature type="signal peptide" evidence="1">
    <location>
        <begin position="1"/>
        <end position="23"/>
    </location>
</feature>
<proteinExistence type="predicted"/>
<protein>
    <submittedName>
        <fullName evidence="2">Uncharacterized protein</fullName>
    </submittedName>
</protein>
<dbReference type="RefSeq" id="WP_160731505.1">
    <property type="nucleotide sequence ID" value="NZ_WTYP01000002.1"/>
</dbReference>